<dbReference type="GO" id="GO:0046872">
    <property type="term" value="F:metal ion binding"/>
    <property type="evidence" value="ECO:0007669"/>
    <property type="project" value="UniProtKB-KW"/>
</dbReference>
<comment type="similarity">
    <text evidence="2">Belongs to the DNA repair enzymes AP/ExoA family.</text>
</comment>
<dbReference type="EMBL" id="BSYR01000020">
    <property type="protein sequence ID" value="GMI84395.1"/>
    <property type="molecule type" value="Genomic_DNA"/>
</dbReference>
<dbReference type="GO" id="GO:0005634">
    <property type="term" value="C:nucleus"/>
    <property type="evidence" value="ECO:0007669"/>
    <property type="project" value="TreeGrafter"/>
</dbReference>
<keyword evidence="3" id="KW-0479">Metal-binding</keyword>
<keyword evidence="8" id="KW-1185">Reference proteome</keyword>
<keyword evidence="4" id="KW-0378">Hydrolase</keyword>
<dbReference type="InterPro" id="IPR005135">
    <property type="entry name" value="Endo/exonuclease/phosphatase"/>
</dbReference>
<dbReference type="GO" id="GO:0006284">
    <property type="term" value="P:base-excision repair"/>
    <property type="evidence" value="ECO:0007669"/>
    <property type="project" value="TreeGrafter"/>
</dbReference>
<evidence type="ECO:0000256" key="3">
    <source>
        <dbReference type="ARBA" id="ARBA00022723"/>
    </source>
</evidence>
<protein>
    <recommendedName>
        <fullName evidence="6">Endonuclease/exonuclease/phosphatase domain-containing protein</fullName>
    </recommendedName>
</protein>
<comment type="caution">
    <text evidence="7">The sequence shown here is derived from an EMBL/GenBank/DDBJ whole genome shotgun (WGS) entry which is preliminary data.</text>
</comment>
<evidence type="ECO:0000313" key="8">
    <source>
        <dbReference type="Proteomes" id="UP001165190"/>
    </source>
</evidence>
<dbReference type="PANTHER" id="PTHR22748:SF11">
    <property type="entry name" value="OS07G0184032 PROTEIN"/>
    <property type="match status" value="1"/>
</dbReference>
<dbReference type="Pfam" id="PF03372">
    <property type="entry name" value="Exo_endo_phos"/>
    <property type="match status" value="1"/>
</dbReference>
<dbReference type="Proteomes" id="UP001165190">
    <property type="component" value="Unassembled WGS sequence"/>
</dbReference>
<dbReference type="InterPro" id="IPR004808">
    <property type="entry name" value="AP_endonuc_1"/>
</dbReference>
<keyword evidence="5" id="KW-0460">Magnesium</keyword>
<dbReference type="Gene3D" id="3.60.10.10">
    <property type="entry name" value="Endonuclease/exonuclease/phosphatase"/>
    <property type="match status" value="1"/>
</dbReference>
<evidence type="ECO:0000256" key="5">
    <source>
        <dbReference type="ARBA" id="ARBA00022842"/>
    </source>
</evidence>
<dbReference type="InterPro" id="IPR036691">
    <property type="entry name" value="Endo/exonu/phosph_ase_sf"/>
</dbReference>
<evidence type="ECO:0000256" key="4">
    <source>
        <dbReference type="ARBA" id="ARBA00022801"/>
    </source>
</evidence>
<gene>
    <name evidence="7" type="ORF">HRI_002108800</name>
</gene>
<sequence>MDIKIISWNIRGLGRREKARAIRNLIKERKPNFLLIQETKLGKFSRSVLRSMGCDRSFEFCCTPAEGSAGGLISFWDPNVFDKSLAYITKRIVVLTGKFKGSDIDCGIMNVYGPTNDAEKEVFFQEILDEMNKHKVAWVLGGDFNAIVGMEEKQGLSWNYAAMETFRSFIQKAKLVNLPMSGGAYTWSNNRDPPTHVRLDRFLVDVTFFEGFLNLKQSLLSKAISDHNAIALENNSYKWGRRPFRFYNNMLAEDGFDEMLVGKIKNFQVNSSKEVICNMLEMIKGVVKSWSAKRKHGLRVKSADIEKQINSLELKFQSEQAVVSDRLIDSG</sequence>
<dbReference type="GO" id="GO:0003906">
    <property type="term" value="F:DNA-(apurinic or apyrimidinic site) endonuclease activity"/>
    <property type="evidence" value="ECO:0007669"/>
    <property type="project" value="TreeGrafter"/>
</dbReference>
<evidence type="ECO:0000259" key="6">
    <source>
        <dbReference type="Pfam" id="PF03372"/>
    </source>
</evidence>
<proteinExistence type="inferred from homology"/>
<dbReference type="OrthoDB" id="1881450at2759"/>
<name>A0A9W7M3C8_HIBTR</name>
<dbReference type="GO" id="GO:0008081">
    <property type="term" value="F:phosphoric diester hydrolase activity"/>
    <property type="evidence" value="ECO:0007669"/>
    <property type="project" value="TreeGrafter"/>
</dbReference>
<reference evidence="7" key="1">
    <citation type="submission" date="2023-05" db="EMBL/GenBank/DDBJ databases">
        <title>Genome and transcriptome analyses reveal genes involved in the formation of fine ridges on petal epidermal cells in Hibiscus trionum.</title>
        <authorList>
            <person name="Koshimizu S."/>
            <person name="Masuda S."/>
            <person name="Ishii T."/>
            <person name="Shirasu K."/>
            <person name="Hoshino A."/>
            <person name="Arita M."/>
        </authorList>
    </citation>
    <scope>NUCLEOTIDE SEQUENCE</scope>
    <source>
        <strain evidence="7">Hamamatsu line</strain>
    </source>
</reference>
<dbReference type="AlphaFoldDB" id="A0A9W7M3C8"/>
<evidence type="ECO:0000256" key="2">
    <source>
        <dbReference type="ARBA" id="ARBA00007092"/>
    </source>
</evidence>
<evidence type="ECO:0000256" key="1">
    <source>
        <dbReference type="ARBA" id="ARBA00001946"/>
    </source>
</evidence>
<evidence type="ECO:0000313" key="7">
    <source>
        <dbReference type="EMBL" id="GMI84395.1"/>
    </source>
</evidence>
<comment type="cofactor">
    <cofactor evidence="1">
        <name>Mg(2+)</name>
        <dbReference type="ChEBI" id="CHEBI:18420"/>
    </cofactor>
</comment>
<feature type="domain" description="Endonuclease/exonuclease/phosphatase" evidence="6">
    <location>
        <begin position="6"/>
        <end position="227"/>
    </location>
</feature>
<accession>A0A9W7M3C8</accession>
<organism evidence="7 8">
    <name type="scientific">Hibiscus trionum</name>
    <name type="common">Flower of an hour</name>
    <dbReference type="NCBI Taxonomy" id="183268"/>
    <lineage>
        <taxon>Eukaryota</taxon>
        <taxon>Viridiplantae</taxon>
        <taxon>Streptophyta</taxon>
        <taxon>Embryophyta</taxon>
        <taxon>Tracheophyta</taxon>
        <taxon>Spermatophyta</taxon>
        <taxon>Magnoliopsida</taxon>
        <taxon>eudicotyledons</taxon>
        <taxon>Gunneridae</taxon>
        <taxon>Pentapetalae</taxon>
        <taxon>rosids</taxon>
        <taxon>malvids</taxon>
        <taxon>Malvales</taxon>
        <taxon>Malvaceae</taxon>
        <taxon>Malvoideae</taxon>
        <taxon>Hibiscus</taxon>
    </lineage>
</organism>
<dbReference type="SUPFAM" id="SSF56219">
    <property type="entry name" value="DNase I-like"/>
    <property type="match status" value="1"/>
</dbReference>
<dbReference type="PANTHER" id="PTHR22748">
    <property type="entry name" value="AP ENDONUCLEASE"/>
    <property type="match status" value="1"/>
</dbReference>
<dbReference type="GO" id="GO:0008311">
    <property type="term" value="F:double-stranded DNA 3'-5' DNA exonuclease activity"/>
    <property type="evidence" value="ECO:0007669"/>
    <property type="project" value="TreeGrafter"/>
</dbReference>